<dbReference type="InterPro" id="IPR007627">
    <property type="entry name" value="RNA_pol_sigma70_r2"/>
</dbReference>
<dbReference type="GO" id="GO:0003700">
    <property type="term" value="F:DNA-binding transcription factor activity"/>
    <property type="evidence" value="ECO:0007669"/>
    <property type="project" value="InterPro"/>
</dbReference>
<dbReference type="GO" id="GO:0006352">
    <property type="term" value="P:DNA-templated transcription initiation"/>
    <property type="evidence" value="ECO:0007669"/>
    <property type="project" value="InterPro"/>
</dbReference>
<dbReference type="Proteomes" id="UP000217431">
    <property type="component" value="Chromosome I"/>
</dbReference>
<dbReference type="AlphaFoldDB" id="A0A0S3UK43"/>
<evidence type="ECO:0000259" key="1">
    <source>
        <dbReference type="Pfam" id="PF04542"/>
    </source>
</evidence>
<protein>
    <recommendedName>
        <fullName evidence="1">RNA polymerase sigma-70 region 2 domain-containing protein</fullName>
    </recommendedName>
</protein>
<gene>
    <name evidence="2" type="ORF">PIOMA14_I_1369</name>
</gene>
<dbReference type="Pfam" id="PF04542">
    <property type="entry name" value="Sigma70_r2"/>
    <property type="match status" value="1"/>
</dbReference>
<proteinExistence type="predicted"/>
<accession>A0A0S3UK43</accession>
<dbReference type="SUPFAM" id="SSF88946">
    <property type="entry name" value="Sigma2 domain of RNA polymerase sigma factors"/>
    <property type="match status" value="1"/>
</dbReference>
<dbReference type="EMBL" id="AP014597">
    <property type="protein sequence ID" value="BAU17877.1"/>
    <property type="molecule type" value="Genomic_DNA"/>
</dbReference>
<sequence>MTETEFKQEAATARPKLISIALRYLKSNDEAEDIVQDAMLRLW</sequence>
<reference evidence="2 3" key="1">
    <citation type="journal article" date="2016" name="DNA Res.">
        <title>The complete genome sequencing of Prevotella intermedia strain OMA14 and a subsequent fine-scale, intra-species genomic comparison reveal an unusual amplification of conjugative and mobile transposons and identify a novel Prevotella-lineage-specific repeat.</title>
        <authorList>
            <person name="Naito M."/>
            <person name="Ogura Y."/>
            <person name="Itoh T."/>
            <person name="Shoji M."/>
            <person name="Okamoto M."/>
            <person name="Hayashi T."/>
            <person name="Nakayama K."/>
        </authorList>
    </citation>
    <scope>NUCLEOTIDE SEQUENCE [LARGE SCALE GENOMIC DNA]</scope>
    <source>
        <strain evidence="2 3">OMA14</strain>
    </source>
</reference>
<dbReference type="InterPro" id="IPR013325">
    <property type="entry name" value="RNA_pol_sigma_r2"/>
</dbReference>
<dbReference type="RefSeq" id="WP_232510339.1">
    <property type="nucleotide sequence ID" value="NZ_AP014597.1"/>
</dbReference>
<feature type="domain" description="RNA polymerase sigma-70 region 2" evidence="1">
    <location>
        <begin position="14"/>
        <end position="43"/>
    </location>
</feature>
<dbReference type="Gene3D" id="1.10.1740.10">
    <property type="match status" value="1"/>
</dbReference>
<name>A0A0S3UK43_PREIN</name>
<evidence type="ECO:0000313" key="3">
    <source>
        <dbReference type="Proteomes" id="UP000217431"/>
    </source>
</evidence>
<evidence type="ECO:0000313" key="2">
    <source>
        <dbReference type="EMBL" id="BAU17877.1"/>
    </source>
</evidence>
<organism evidence="2 3">
    <name type="scientific">Prevotella intermedia</name>
    <dbReference type="NCBI Taxonomy" id="28131"/>
    <lineage>
        <taxon>Bacteria</taxon>
        <taxon>Pseudomonadati</taxon>
        <taxon>Bacteroidota</taxon>
        <taxon>Bacteroidia</taxon>
        <taxon>Bacteroidales</taxon>
        <taxon>Prevotellaceae</taxon>
        <taxon>Prevotella</taxon>
    </lineage>
</organism>